<dbReference type="PANTHER" id="PTHR43364">
    <property type="entry name" value="NADH-SPECIFIC METHYLGLYOXAL REDUCTASE-RELATED"/>
    <property type="match status" value="1"/>
</dbReference>
<organism evidence="3">
    <name type="scientific">marine sediment metagenome</name>
    <dbReference type="NCBI Taxonomy" id="412755"/>
    <lineage>
        <taxon>unclassified sequences</taxon>
        <taxon>metagenomes</taxon>
        <taxon>ecological metagenomes</taxon>
    </lineage>
</organism>
<dbReference type="GO" id="GO:0016491">
    <property type="term" value="F:oxidoreductase activity"/>
    <property type="evidence" value="ECO:0007669"/>
    <property type="project" value="UniProtKB-KW"/>
</dbReference>
<dbReference type="PANTHER" id="PTHR43364:SF4">
    <property type="entry name" value="NAD(P)-LINKED OXIDOREDUCTASE SUPERFAMILY PROTEIN"/>
    <property type="match status" value="1"/>
</dbReference>
<proteinExistence type="predicted"/>
<feature type="non-terminal residue" evidence="3">
    <location>
        <position position="130"/>
    </location>
</feature>
<dbReference type="Pfam" id="PF00248">
    <property type="entry name" value="Aldo_ket_red"/>
    <property type="match status" value="1"/>
</dbReference>
<dbReference type="InterPro" id="IPR023210">
    <property type="entry name" value="NADP_OxRdtase_dom"/>
</dbReference>
<gene>
    <name evidence="3" type="ORF">S03H2_16780</name>
</gene>
<feature type="domain" description="NADP-dependent oxidoreductase" evidence="2">
    <location>
        <begin position="3"/>
        <end position="130"/>
    </location>
</feature>
<evidence type="ECO:0000259" key="2">
    <source>
        <dbReference type="Pfam" id="PF00248"/>
    </source>
</evidence>
<dbReference type="InterPro" id="IPR036812">
    <property type="entry name" value="NAD(P)_OxRdtase_dom_sf"/>
</dbReference>
<accession>X1FC31</accession>
<evidence type="ECO:0000313" key="3">
    <source>
        <dbReference type="EMBL" id="GAH43206.1"/>
    </source>
</evidence>
<comment type="caution">
    <text evidence="3">The sequence shown here is derived from an EMBL/GenBank/DDBJ whole genome shotgun (WGS) entry which is preliminary data.</text>
</comment>
<reference evidence="3" key="1">
    <citation type="journal article" date="2014" name="Front. Microbiol.">
        <title>High frequency of phylogenetically diverse reductive dehalogenase-homologous genes in deep subseafloor sedimentary metagenomes.</title>
        <authorList>
            <person name="Kawai M."/>
            <person name="Futagami T."/>
            <person name="Toyoda A."/>
            <person name="Takaki Y."/>
            <person name="Nishi S."/>
            <person name="Hori S."/>
            <person name="Arai W."/>
            <person name="Tsubouchi T."/>
            <person name="Morono Y."/>
            <person name="Uchiyama I."/>
            <person name="Ito T."/>
            <person name="Fujiyama A."/>
            <person name="Inagaki F."/>
            <person name="Takami H."/>
        </authorList>
    </citation>
    <scope>NUCLEOTIDE SEQUENCE</scope>
    <source>
        <strain evidence="3">Expedition CK06-06</strain>
    </source>
</reference>
<dbReference type="EMBL" id="BARU01008597">
    <property type="protein sequence ID" value="GAH43206.1"/>
    <property type="molecule type" value="Genomic_DNA"/>
</dbReference>
<protein>
    <recommendedName>
        <fullName evidence="2">NADP-dependent oxidoreductase domain-containing protein</fullName>
    </recommendedName>
</protein>
<dbReference type="GO" id="GO:0005829">
    <property type="term" value="C:cytosol"/>
    <property type="evidence" value="ECO:0007669"/>
    <property type="project" value="TreeGrafter"/>
</dbReference>
<keyword evidence="1" id="KW-0560">Oxidoreductase</keyword>
<name>X1FC31_9ZZZZ</name>
<sequence>MEVFTRWQEEGKIRYGGVSNFSVAQMEESLKTFPIVCNQVGYNLFNRQPEEEMFPFCRKHGVGIMAYASLASGLLTGTMTADTKFEEDDWRRNVYKRWNNPLFEGEHFIRNLEIVEKLKEIADSRGKTVA</sequence>
<evidence type="ECO:0000256" key="1">
    <source>
        <dbReference type="ARBA" id="ARBA00023002"/>
    </source>
</evidence>
<dbReference type="Gene3D" id="3.20.20.100">
    <property type="entry name" value="NADP-dependent oxidoreductase domain"/>
    <property type="match status" value="1"/>
</dbReference>
<dbReference type="SUPFAM" id="SSF51430">
    <property type="entry name" value="NAD(P)-linked oxidoreductase"/>
    <property type="match status" value="1"/>
</dbReference>
<dbReference type="InterPro" id="IPR050523">
    <property type="entry name" value="AKR_Detox_Biosynth"/>
</dbReference>
<dbReference type="AlphaFoldDB" id="X1FC31"/>